<gene>
    <name evidence="2" type="ORF">GCM10022389_26140</name>
</gene>
<accession>A0ABP7W187</accession>
<reference evidence="3" key="1">
    <citation type="journal article" date="2019" name="Int. J. Syst. Evol. Microbiol.">
        <title>The Global Catalogue of Microorganisms (GCM) 10K type strain sequencing project: providing services to taxonomists for standard genome sequencing and annotation.</title>
        <authorList>
            <consortium name="The Broad Institute Genomics Platform"/>
            <consortium name="The Broad Institute Genome Sequencing Center for Infectious Disease"/>
            <person name="Wu L."/>
            <person name="Ma J."/>
        </authorList>
    </citation>
    <scope>NUCLEOTIDE SEQUENCE [LARGE SCALE GENOMIC DNA]</scope>
    <source>
        <strain evidence="3">JCM 17069</strain>
    </source>
</reference>
<name>A0ABP7W187_9FLAO</name>
<organism evidence="2 3">
    <name type="scientific">Flavobacterium cheonanense</name>
    <dbReference type="NCBI Taxonomy" id="706183"/>
    <lineage>
        <taxon>Bacteria</taxon>
        <taxon>Pseudomonadati</taxon>
        <taxon>Bacteroidota</taxon>
        <taxon>Flavobacteriia</taxon>
        <taxon>Flavobacteriales</taxon>
        <taxon>Flavobacteriaceae</taxon>
        <taxon>Flavobacterium</taxon>
    </lineage>
</organism>
<evidence type="ECO:0000256" key="1">
    <source>
        <dbReference type="SAM" id="Phobius"/>
    </source>
</evidence>
<feature type="transmembrane region" description="Helical" evidence="1">
    <location>
        <begin position="66"/>
        <end position="85"/>
    </location>
</feature>
<feature type="transmembrane region" description="Helical" evidence="1">
    <location>
        <begin position="97"/>
        <end position="120"/>
    </location>
</feature>
<keyword evidence="3" id="KW-1185">Reference proteome</keyword>
<keyword evidence="1" id="KW-0812">Transmembrane</keyword>
<proteinExistence type="predicted"/>
<keyword evidence="1" id="KW-0472">Membrane</keyword>
<sequence>MKTHFLFPNSFKKIGWLLFVPSFILGTYLLFSGFDFENYFVLKTFAIFKDQIIFKSTYFSFIENGILDELITVLVIVGGILVGFSKTKNEDEYISKIRYESLVWATYFNFGLLLFTTLFIFGIPYFYILVANIAAMLLFFIIRFHYKIYQLNKATHDDE</sequence>
<comment type="caution">
    <text evidence="2">The sequence shown here is derived from an EMBL/GenBank/DDBJ whole genome shotgun (WGS) entry which is preliminary data.</text>
</comment>
<dbReference type="Proteomes" id="UP001500367">
    <property type="component" value="Unassembled WGS sequence"/>
</dbReference>
<protein>
    <submittedName>
        <fullName evidence="2">Uncharacterized protein</fullName>
    </submittedName>
</protein>
<evidence type="ECO:0000313" key="3">
    <source>
        <dbReference type="Proteomes" id="UP001500367"/>
    </source>
</evidence>
<feature type="transmembrane region" description="Helical" evidence="1">
    <location>
        <begin position="14"/>
        <end position="34"/>
    </location>
</feature>
<evidence type="ECO:0000313" key="2">
    <source>
        <dbReference type="EMBL" id="GAA4078845.1"/>
    </source>
</evidence>
<dbReference type="RefSeq" id="WP_344817121.1">
    <property type="nucleotide sequence ID" value="NZ_BAABCT010000008.1"/>
</dbReference>
<feature type="transmembrane region" description="Helical" evidence="1">
    <location>
        <begin position="126"/>
        <end position="146"/>
    </location>
</feature>
<keyword evidence="1" id="KW-1133">Transmembrane helix</keyword>
<dbReference type="EMBL" id="BAABCT010000008">
    <property type="protein sequence ID" value="GAA4078845.1"/>
    <property type="molecule type" value="Genomic_DNA"/>
</dbReference>